<dbReference type="InterPro" id="IPR032874">
    <property type="entry name" value="DDE_dom"/>
</dbReference>
<evidence type="ECO:0000256" key="2">
    <source>
        <dbReference type="ARBA" id="ARBA00023125"/>
    </source>
</evidence>
<dbReference type="RefSeq" id="WP_381370974.1">
    <property type="nucleotide sequence ID" value="NZ_JBHSOA010000125.1"/>
</dbReference>
<keyword evidence="3" id="KW-0233">DNA recombination</keyword>
<dbReference type="PANTHER" id="PTHR35528:SF3">
    <property type="entry name" value="BLL1675 PROTEIN"/>
    <property type="match status" value="1"/>
</dbReference>
<dbReference type="Proteomes" id="UP001596180">
    <property type="component" value="Unassembled WGS sequence"/>
</dbReference>
<gene>
    <name evidence="5" type="ORF">ACFPZI_33700</name>
</gene>
<sequence length="252" mass="29187">MISVEVVSGRGLLVSSAPPSYRGHRYPVEIISHCVWRYHRFPLSFREVEELMLERGVLVSHETVRRWCLKFGQAYADALRRRRPRPGDTWHLDEVFIKINGEQKYLWRAVDADGTVLDILVQSRRDKAAARRFFRRLLKKTRAVPRVLVTDKLRSYGAAHREVMPSVEHRCHQGLNNRAENSHQPTRQRERAMKGFRSVGGAQRFLAAFSGISPHFRPRRHLLTATHYRAEMTIRFTIRDQITGAAGQPAEA</sequence>
<dbReference type="InterPro" id="IPR052183">
    <property type="entry name" value="IS_Transposase"/>
</dbReference>
<keyword evidence="2" id="KW-0238">DNA-binding</keyword>
<dbReference type="SUPFAM" id="SSF53098">
    <property type="entry name" value="Ribonuclease H-like"/>
    <property type="match status" value="1"/>
</dbReference>
<accession>A0ABW1E6P5</accession>
<protein>
    <submittedName>
        <fullName evidence="5">IS6 family transposase</fullName>
    </submittedName>
</protein>
<keyword evidence="6" id="KW-1185">Reference proteome</keyword>
<keyword evidence="1" id="KW-0815">Transposition</keyword>
<evidence type="ECO:0000313" key="5">
    <source>
        <dbReference type="EMBL" id="MFC5856537.1"/>
    </source>
</evidence>
<dbReference type="EMBL" id="JBHSOA010000125">
    <property type="protein sequence ID" value="MFC5856537.1"/>
    <property type="molecule type" value="Genomic_DNA"/>
</dbReference>
<evidence type="ECO:0000256" key="3">
    <source>
        <dbReference type="ARBA" id="ARBA00023172"/>
    </source>
</evidence>
<evidence type="ECO:0000259" key="4">
    <source>
        <dbReference type="Pfam" id="PF13610"/>
    </source>
</evidence>
<dbReference type="InterPro" id="IPR047930">
    <property type="entry name" value="Transpos_IS6"/>
</dbReference>
<dbReference type="Pfam" id="PF13610">
    <property type="entry name" value="DDE_Tnp_IS240"/>
    <property type="match status" value="1"/>
</dbReference>
<proteinExistence type="predicted"/>
<comment type="caution">
    <text evidence="5">The sequence shown here is derived from an EMBL/GenBank/DDBJ whole genome shotgun (WGS) entry which is preliminary data.</text>
</comment>
<evidence type="ECO:0000256" key="1">
    <source>
        <dbReference type="ARBA" id="ARBA00022578"/>
    </source>
</evidence>
<name>A0ABW1E6P5_9ACTN</name>
<reference evidence="6" key="1">
    <citation type="journal article" date="2019" name="Int. J. Syst. Evol. Microbiol.">
        <title>The Global Catalogue of Microorganisms (GCM) 10K type strain sequencing project: providing services to taxonomists for standard genome sequencing and annotation.</title>
        <authorList>
            <consortium name="The Broad Institute Genomics Platform"/>
            <consortium name="The Broad Institute Genome Sequencing Center for Infectious Disease"/>
            <person name="Wu L."/>
            <person name="Ma J."/>
        </authorList>
    </citation>
    <scope>NUCLEOTIDE SEQUENCE [LARGE SCALE GENOMIC DNA]</scope>
    <source>
        <strain evidence="6">JCM 10411</strain>
    </source>
</reference>
<feature type="domain" description="DDE" evidence="4">
    <location>
        <begin position="88"/>
        <end position="216"/>
    </location>
</feature>
<dbReference type="NCBIfam" id="NF033587">
    <property type="entry name" value="transpos_IS6"/>
    <property type="match status" value="1"/>
</dbReference>
<organism evidence="5 6">
    <name type="scientific">Streptomyces chlorus</name>
    <dbReference type="NCBI Taxonomy" id="887452"/>
    <lineage>
        <taxon>Bacteria</taxon>
        <taxon>Bacillati</taxon>
        <taxon>Actinomycetota</taxon>
        <taxon>Actinomycetes</taxon>
        <taxon>Kitasatosporales</taxon>
        <taxon>Streptomycetaceae</taxon>
        <taxon>Streptomyces</taxon>
    </lineage>
</organism>
<dbReference type="PANTHER" id="PTHR35528">
    <property type="entry name" value="BLL1675 PROTEIN"/>
    <property type="match status" value="1"/>
</dbReference>
<evidence type="ECO:0000313" key="6">
    <source>
        <dbReference type="Proteomes" id="UP001596180"/>
    </source>
</evidence>
<dbReference type="InterPro" id="IPR012337">
    <property type="entry name" value="RNaseH-like_sf"/>
</dbReference>